<name>A0A3D9ZVV1_9ACTN</name>
<feature type="domain" description="ARB-07466-like C-terminal" evidence="4">
    <location>
        <begin position="232"/>
        <end position="339"/>
    </location>
</feature>
<gene>
    <name evidence="5" type="ORF">DFJ67_7482</name>
</gene>
<dbReference type="PROSITE" id="PS51318">
    <property type="entry name" value="TAT"/>
    <property type="match status" value="1"/>
</dbReference>
<dbReference type="Pfam" id="PF26571">
    <property type="entry name" value="VldE"/>
    <property type="match status" value="1"/>
</dbReference>
<proteinExistence type="predicted"/>
<accession>A0A3D9ZVV1</accession>
<comment type="caution">
    <text evidence="5">The sequence shown here is derived from an EMBL/GenBank/DDBJ whole genome shotgun (WGS) entry which is preliminary data.</text>
</comment>
<dbReference type="RefSeq" id="WP_116073630.1">
    <property type="nucleotide sequence ID" value="NZ_BONB01000012.1"/>
</dbReference>
<dbReference type="Proteomes" id="UP000256913">
    <property type="component" value="Unassembled WGS sequence"/>
</dbReference>
<sequence length="343" mass="37161">MTAARRRWLATALALVAAATVAVLPPGVSYAAPNPSPTPTTPPAPKEKAVPLLGDVLESTGKQYVKAKNVLERSRKRQLQLDVQVRQAEAKVAQLRPQVAEFATESYRAGRLTPMVAMLNSTSEGGGFLEKATVLERLNQYNAAKLNELVEAERQVANAKAEIDAVVAEQKAAADSMAKQKRTAEKELDKVGGLLLTGGDVVATSPKARPAPRSADGSFPDESCSVKDPTTSGCITPRTMHAYQEVKRAGFNRFVGCHRNGGPYEHPKGRACDWSLLKSGFASASNRDMKVYGNNLAAFLVRNADALGILYVIWYKRIWFPATGWKSYSGDSDHTDHVHMSLL</sequence>
<evidence type="ECO:0000313" key="6">
    <source>
        <dbReference type="Proteomes" id="UP000256913"/>
    </source>
</evidence>
<evidence type="ECO:0000256" key="3">
    <source>
        <dbReference type="SAM" id="SignalP"/>
    </source>
</evidence>
<keyword evidence="3" id="KW-0732">Signal</keyword>
<dbReference type="EMBL" id="QUMQ01000001">
    <property type="protein sequence ID" value="REG01399.1"/>
    <property type="molecule type" value="Genomic_DNA"/>
</dbReference>
<feature type="chain" id="PRO_5017536031" description="ARB-07466-like C-terminal domain-containing protein" evidence="3">
    <location>
        <begin position="32"/>
        <end position="343"/>
    </location>
</feature>
<organism evidence="5 6">
    <name type="scientific">Asanoa ferruginea</name>
    <dbReference type="NCBI Taxonomy" id="53367"/>
    <lineage>
        <taxon>Bacteria</taxon>
        <taxon>Bacillati</taxon>
        <taxon>Actinomycetota</taxon>
        <taxon>Actinomycetes</taxon>
        <taxon>Micromonosporales</taxon>
        <taxon>Micromonosporaceae</taxon>
        <taxon>Asanoa</taxon>
    </lineage>
</organism>
<dbReference type="OrthoDB" id="2989771at2"/>
<evidence type="ECO:0000256" key="1">
    <source>
        <dbReference type="SAM" id="Coils"/>
    </source>
</evidence>
<evidence type="ECO:0000313" key="5">
    <source>
        <dbReference type="EMBL" id="REG01399.1"/>
    </source>
</evidence>
<feature type="signal peptide" evidence="3">
    <location>
        <begin position="1"/>
        <end position="31"/>
    </location>
</feature>
<protein>
    <recommendedName>
        <fullName evidence="4">ARB-07466-like C-terminal domain-containing protein</fullName>
    </recommendedName>
</protein>
<dbReference type="Gene3D" id="6.10.250.3150">
    <property type="match status" value="1"/>
</dbReference>
<feature type="region of interest" description="Disordered" evidence="2">
    <location>
        <begin position="203"/>
        <end position="223"/>
    </location>
</feature>
<dbReference type="AlphaFoldDB" id="A0A3D9ZVV1"/>
<feature type="coiled-coil region" evidence="1">
    <location>
        <begin position="135"/>
        <end position="187"/>
    </location>
</feature>
<dbReference type="InterPro" id="IPR058593">
    <property type="entry name" value="ARB_07466-like_C"/>
</dbReference>
<dbReference type="InterPro" id="IPR006311">
    <property type="entry name" value="TAT_signal"/>
</dbReference>
<evidence type="ECO:0000259" key="4">
    <source>
        <dbReference type="Pfam" id="PF26571"/>
    </source>
</evidence>
<keyword evidence="1" id="KW-0175">Coiled coil</keyword>
<evidence type="ECO:0000256" key="2">
    <source>
        <dbReference type="SAM" id="MobiDB-lite"/>
    </source>
</evidence>
<reference evidence="5 6" key="1">
    <citation type="submission" date="2018-08" db="EMBL/GenBank/DDBJ databases">
        <title>Sequencing the genomes of 1000 actinobacteria strains.</title>
        <authorList>
            <person name="Klenk H.-P."/>
        </authorList>
    </citation>
    <scope>NUCLEOTIDE SEQUENCE [LARGE SCALE GENOMIC DNA]</scope>
    <source>
        <strain evidence="5 6">DSM 44099</strain>
    </source>
</reference>
<keyword evidence="6" id="KW-1185">Reference proteome</keyword>